<dbReference type="EMBL" id="NHRT01000001">
    <property type="protein sequence ID" value="OWP25731.1"/>
    <property type="molecule type" value="Genomic_DNA"/>
</dbReference>
<sequence>MEEFLATMTDKKLNEKIETILKMSGVTKENAFISLVTHLLKVSQYLVKNKGIFLIGENGTGKSYIYTEFLKELFPKYSGSMITPALLIGDGRATPNDTECIFDEKAVLIEEICDDDESSQSSIGILKDTLESGYFKKCKKENKEINISPIFTGNDYNQPNNLSDLISCKDSIPKRYRDKGFLDRVPLLLPHNKKLFGEMNYYKNIASEEFSLNDVLKNLRETLKEKNYITTDMEISSEREEKIYNSFLNAITTLLYPNEKAPDWFIRGWFELLKFFRSLLVDEKVYNPFNENSARLIVEILGYDTNDVGYLVFITNRVIVKLKEENNIFKIALTGFGIEENQKEYNFYKSNKNSFISPIIEITKTILIQKAGDITPDKRIYLDPFNKSRNEENKTDEEFNYSILQSMEYCIDRNINFDNEKFSFRGIPDFYKYGLSTILFNAIGTNVPMDKIKFEDFILNDEDFKILNFVDYLQDS</sequence>
<name>A0A246EIU0_FUSNP</name>
<comment type="caution">
    <text evidence="1">The sequence shown here is derived from an EMBL/GenBank/DDBJ whole genome shotgun (WGS) entry which is preliminary data.</text>
</comment>
<dbReference type="AlphaFoldDB" id="A0A246EIU0"/>
<organism evidence="1 2">
    <name type="scientific">Fusobacterium nucleatum subsp. polymorphum</name>
    <name type="common">Fusobacterium polymorphum</name>
    <dbReference type="NCBI Taxonomy" id="76857"/>
    <lineage>
        <taxon>Bacteria</taxon>
        <taxon>Fusobacteriati</taxon>
        <taxon>Fusobacteriota</taxon>
        <taxon>Fusobacteriia</taxon>
        <taxon>Fusobacteriales</taxon>
        <taxon>Fusobacteriaceae</taxon>
        <taxon>Fusobacterium</taxon>
    </lineage>
</organism>
<dbReference type="InterPro" id="IPR014061">
    <property type="entry name" value="BrxL-like"/>
</dbReference>
<dbReference type="Proteomes" id="UP000197470">
    <property type="component" value="Unassembled WGS sequence"/>
</dbReference>
<gene>
    <name evidence="1" type="ORF">CA839_07370</name>
</gene>
<accession>A0A246EIU0</accession>
<dbReference type="RefSeq" id="WP_088388970.1">
    <property type="nucleotide sequence ID" value="NZ_NHRT01000001.1"/>
</dbReference>
<protein>
    <submittedName>
        <fullName evidence="1">Uncharacterized protein</fullName>
    </submittedName>
</protein>
<evidence type="ECO:0000313" key="1">
    <source>
        <dbReference type="EMBL" id="OWP25731.1"/>
    </source>
</evidence>
<proteinExistence type="predicted"/>
<reference evidence="1 2" key="1">
    <citation type="submission" date="2017-05" db="EMBL/GenBank/DDBJ databases">
        <title>Genome sequencing of Fusobacterium nucleatum subsp. polymorphum KCOM 1001 (=ChDC F119).</title>
        <authorList>
            <person name="Kook J.-K."/>
            <person name="Park S.-N."/>
            <person name="Lim Y.K."/>
            <person name="Roh H."/>
        </authorList>
    </citation>
    <scope>NUCLEOTIDE SEQUENCE [LARGE SCALE GENOMIC DNA]</scope>
    <source>
        <strain evidence="1 2">KCOM 1001</strain>
    </source>
</reference>
<evidence type="ECO:0000313" key="2">
    <source>
        <dbReference type="Proteomes" id="UP000197470"/>
    </source>
</evidence>
<dbReference type="Pfam" id="PF13337">
    <property type="entry name" value="BrxL_ATPase"/>
    <property type="match status" value="1"/>
</dbReference>